<keyword evidence="4" id="KW-1185">Reference proteome</keyword>
<accession>A0A0D6N6F1</accession>
<gene>
    <name evidence="1" type="ORF">Abci_046_045</name>
    <name evidence="2" type="ORF">ACI01nite_24950</name>
</gene>
<reference evidence="2 4" key="2">
    <citation type="submission" date="2019-07" db="EMBL/GenBank/DDBJ databases">
        <title>Whole genome shotgun sequence of Acetobacter cibinongensis NBRC 16605.</title>
        <authorList>
            <person name="Hosoyama A."/>
            <person name="Uohara A."/>
            <person name="Ohji S."/>
            <person name="Ichikawa N."/>
        </authorList>
    </citation>
    <scope>NUCLEOTIDE SEQUENCE [LARGE SCALE GENOMIC DNA]</scope>
    <source>
        <strain evidence="2 4">NBRC 16605</strain>
    </source>
</reference>
<protein>
    <submittedName>
        <fullName evidence="1">Uncharacterized protein</fullName>
    </submittedName>
</protein>
<proteinExistence type="predicted"/>
<accession>A0A6N3STW1</accession>
<reference evidence="1 3" key="1">
    <citation type="submission" date="2012-11" db="EMBL/GenBank/DDBJ databases">
        <title>Whole genome sequence of Acetobacter cibinongensis 4H-1.</title>
        <authorList>
            <person name="Azuma Y."/>
            <person name="Higashiura N."/>
            <person name="Hirakawa H."/>
            <person name="Matsushita K."/>
        </authorList>
    </citation>
    <scope>NUCLEOTIDE SEQUENCE [LARGE SCALE GENOMIC DNA]</scope>
    <source>
        <strain evidence="1 3">4H-1</strain>
    </source>
</reference>
<organism evidence="1 3">
    <name type="scientific">Acetobacter cibinongensis</name>
    <dbReference type="NCBI Taxonomy" id="146475"/>
    <lineage>
        <taxon>Bacteria</taxon>
        <taxon>Pseudomonadati</taxon>
        <taxon>Pseudomonadota</taxon>
        <taxon>Alphaproteobacteria</taxon>
        <taxon>Acetobacterales</taxon>
        <taxon>Acetobacteraceae</taxon>
        <taxon>Acetobacter</taxon>
    </lineage>
</organism>
<name>A0A0D6N6F1_9PROT</name>
<dbReference type="Proteomes" id="UP000321891">
    <property type="component" value="Unassembled WGS sequence"/>
</dbReference>
<dbReference type="Proteomes" id="UP000032671">
    <property type="component" value="Unassembled WGS sequence"/>
</dbReference>
<dbReference type="STRING" id="1231339.Abci_046_045"/>
<comment type="caution">
    <text evidence="1">The sequence shown here is derived from an EMBL/GenBank/DDBJ whole genome shotgun (WGS) entry which is preliminary data.</text>
</comment>
<evidence type="ECO:0000313" key="2">
    <source>
        <dbReference type="EMBL" id="GEL59893.1"/>
    </source>
</evidence>
<dbReference type="RefSeq" id="WP_048839650.1">
    <property type="nucleotide sequence ID" value="NZ_BAMV01000044.1"/>
</dbReference>
<dbReference type="EMBL" id="BJVU01000016">
    <property type="protein sequence ID" value="GEL59893.1"/>
    <property type="molecule type" value="Genomic_DNA"/>
</dbReference>
<evidence type="ECO:0000313" key="1">
    <source>
        <dbReference type="EMBL" id="GAN61612.1"/>
    </source>
</evidence>
<dbReference type="EMBL" id="BAMV01000044">
    <property type="protein sequence ID" value="GAN61612.1"/>
    <property type="molecule type" value="Genomic_DNA"/>
</dbReference>
<dbReference type="AlphaFoldDB" id="A0A0D6N6F1"/>
<sequence length="268" mass="28744">MANCAFGLHNKVNATATLTGSPPRYTETAGSRAFDVTNLANPQGNATAAFWCYKKDTVWFDVAYWPAELVQAFYVGRTNLGQGATWTITVKNGDTQVYQASGAFATLGGIGPVQLVHVAPQPISATDIRVEISHNGSVAEDYVALGLAYIGPLWQPVRNMSTKSTTAVDANSTVNTGRAGGEFVTPNFIRRKAVVTHESLDLADVPVLEQFPLLEAAGTNILFIPDPAADPPTLNLRTLFGRVQRGDLSNPYGAAARQQTTFTITERL</sequence>
<evidence type="ECO:0000313" key="4">
    <source>
        <dbReference type="Proteomes" id="UP000321891"/>
    </source>
</evidence>
<evidence type="ECO:0000313" key="3">
    <source>
        <dbReference type="Proteomes" id="UP000032671"/>
    </source>
</evidence>